<evidence type="ECO:0000259" key="1">
    <source>
        <dbReference type="Pfam" id="PF12937"/>
    </source>
</evidence>
<dbReference type="Gene3D" id="1.20.1280.50">
    <property type="match status" value="1"/>
</dbReference>
<evidence type="ECO:0000313" key="3">
    <source>
        <dbReference type="Proteomes" id="UP000077266"/>
    </source>
</evidence>
<reference evidence="2 3" key="1">
    <citation type="journal article" date="2016" name="Mol. Biol. Evol.">
        <title>Comparative Genomics of Early-Diverging Mushroom-Forming Fungi Provides Insights into the Origins of Lignocellulose Decay Capabilities.</title>
        <authorList>
            <person name="Nagy L.G."/>
            <person name="Riley R."/>
            <person name="Tritt A."/>
            <person name="Adam C."/>
            <person name="Daum C."/>
            <person name="Floudas D."/>
            <person name="Sun H."/>
            <person name="Yadav J.S."/>
            <person name="Pangilinan J."/>
            <person name="Larsson K.H."/>
            <person name="Matsuura K."/>
            <person name="Barry K."/>
            <person name="Labutti K."/>
            <person name="Kuo R."/>
            <person name="Ohm R.A."/>
            <person name="Bhattacharya S.S."/>
            <person name="Shirouzu T."/>
            <person name="Yoshinaga Y."/>
            <person name="Martin F.M."/>
            <person name="Grigoriev I.V."/>
            <person name="Hibbett D.S."/>
        </authorList>
    </citation>
    <scope>NUCLEOTIDE SEQUENCE [LARGE SCALE GENOMIC DNA]</scope>
    <source>
        <strain evidence="2 3">HHB12029</strain>
    </source>
</reference>
<organism evidence="2 3">
    <name type="scientific">Exidia glandulosa HHB12029</name>
    <dbReference type="NCBI Taxonomy" id="1314781"/>
    <lineage>
        <taxon>Eukaryota</taxon>
        <taxon>Fungi</taxon>
        <taxon>Dikarya</taxon>
        <taxon>Basidiomycota</taxon>
        <taxon>Agaricomycotina</taxon>
        <taxon>Agaricomycetes</taxon>
        <taxon>Auriculariales</taxon>
        <taxon>Exidiaceae</taxon>
        <taxon>Exidia</taxon>
    </lineage>
</organism>
<dbReference type="InParanoid" id="A0A166B665"/>
<proteinExistence type="predicted"/>
<dbReference type="AlphaFoldDB" id="A0A166B665"/>
<name>A0A166B665_EXIGL</name>
<sequence length="483" mass="54897">MCAKITDLPTELLASIMLRTLDQSEWLRPQLACSHVCRHWRAVALKEPGLWSRLVYSNSGKGKPEVVNFVLERTGPAVPLRMELSLYAEHYYGMEFESLGEVEQTFPNHTILPSIAAELQRAKSENSREAVLPVLERSFRELGRTEWLNLIIAGNGWHADDIRPLTAGRELPVLRHFELDFSSRLESVHIHCPRVRVASFRGTLPHLVSPTSQLHFPQLKELTLSSLGIPVHALRKVMSLLPRLELLKLQNVKIRSHAEDTTLLPPRHTPPRIWFERVDGESTLAIVQLDSFMSAGIVDVEVRNPARSWNYFSTLYDVLALERLGRVKRVSVDGLRITLCDDAGQRRCFDVPTHVEALWRMLAERLHVFEMAEEWEIQSEDPSWCSAFAAGNGGFIGAERAIFYVAPRAGFPAAQCFWPSLRQVRVFNGKVLDRSLHVLMNGLQRTAPHLALVIIDRGQDPLQMQMWLRVTFPVLQNVVVQTT</sequence>
<dbReference type="EMBL" id="KV425921">
    <property type="protein sequence ID" value="KZV98219.1"/>
    <property type="molecule type" value="Genomic_DNA"/>
</dbReference>
<accession>A0A166B665</accession>
<gene>
    <name evidence="2" type="ORF">EXIGLDRAFT_728683</name>
</gene>
<protein>
    <recommendedName>
        <fullName evidence="1">F-box domain-containing protein</fullName>
    </recommendedName>
</protein>
<feature type="domain" description="F-box" evidence="1">
    <location>
        <begin position="5"/>
        <end position="55"/>
    </location>
</feature>
<dbReference type="Proteomes" id="UP000077266">
    <property type="component" value="Unassembled WGS sequence"/>
</dbReference>
<dbReference type="InterPro" id="IPR001810">
    <property type="entry name" value="F-box_dom"/>
</dbReference>
<evidence type="ECO:0000313" key="2">
    <source>
        <dbReference type="EMBL" id="KZV98219.1"/>
    </source>
</evidence>
<dbReference type="InterPro" id="IPR036047">
    <property type="entry name" value="F-box-like_dom_sf"/>
</dbReference>
<keyword evidence="3" id="KW-1185">Reference proteome</keyword>
<dbReference type="SUPFAM" id="SSF81383">
    <property type="entry name" value="F-box domain"/>
    <property type="match status" value="1"/>
</dbReference>
<dbReference type="Pfam" id="PF12937">
    <property type="entry name" value="F-box-like"/>
    <property type="match status" value="1"/>
</dbReference>